<dbReference type="InterPro" id="IPR036942">
    <property type="entry name" value="Beta-barrel_TonB_sf"/>
</dbReference>
<keyword evidence="6 11" id="KW-0798">TonB box</keyword>
<evidence type="ECO:0000256" key="1">
    <source>
        <dbReference type="ARBA" id="ARBA00004571"/>
    </source>
</evidence>
<dbReference type="GO" id="GO:0015344">
    <property type="term" value="F:siderophore uptake transmembrane transporter activity"/>
    <property type="evidence" value="ECO:0007669"/>
    <property type="project" value="TreeGrafter"/>
</dbReference>
<dbReference type="SUPFAM" id="SSF56935">
    <property type="entry name" value="Porins"/>
    <property type="match status" value="1"/>
</dbReference>
<dbReference type="PANTHER" id="PTHR30069:SF29">
    <property type="entry name" value="HEMOGLOBIN AND HEMOGLOBIN-HAPTOGLOBIN-BINDING PROTEIN 1-RELATED"/>
    <property type="match status" value="1"/>
</dbReference>
<evidence type="ECO:0000256" key="2">
    <source>
        <dbReference type="ARBA" id="ARBA00022448"/>
    </source>
</evidence>
<dbReference type="Pfam" id="PF00593">
    <property type="entry name" value="TonB_dep_Rec_b-barrel"/>
    <property type="match status" value="1"/>
</dbReference>
<evidence type="ECO:0000256" key="5">
    <source>
        <dbReference type="ARBA" id="ARBA00022729"/>
    </source>
</evidence>
<dbReference type="EMBL" id="AP025739">
    <property type="protein sequence ID" value="BDI29800.1"/>
    <property type="molecule type" value="Genomic_DNA"/>
</dbReference>
<evidence type="ECO:0000313" key="13">
    <source>
        <dbReference type="Proteomes" id="UP000287394"/>
    </source>
</evidence>
<evidence type="ECO:0000256" key="8">
    <source>
        <dbReference type="ARBA" id="ARBA00023170"/>
    </source>
</evidence>
<comment type="subcellular location">
    <subcellularLocation>
        <location evidence="1 10">Cell outer membrane</location>
        <topology evidence="1 10">Multi-pass membrane protein</topology>
    </subcellularLocation>
</comment>
<comment type="similarity">
    <text evidence="10 11">Belongs to the TonB-dependent receptor family.</text>
</comment>
<dbReference type="OrthoDB" id="9758929at2"/>
<reference evidence="12 13" key="1">
    <citation type="journal article" date="2019" name="Int. J. Syst. Evol. Microbiol.">
        <title>Capsulimonas corticalis gen. nov., sp. nov., an aerobic capsulated bacterium, of a novel bacterial order, Capsulimonadales ord. nov., of the class Armatimonadia of the phylum Armatimonadetes.</title>
        <authorList>
            <person name="Li J."/>
            <person name="Kudo C."/>
            <person name="Tonouchi A."/>
        </authorList>
    </citation>
    <scope>NUCLEOTIDE SEQUENCE [LARGE SCALE GENOMIC DNA]</scope>
    <source>
        <strain evidence="12 13">AX-7</strain>
    </source>
</reference>
<keyword evidence="5" id="KW-0732">Signal</keyword>
<accession>A0A402D5J5</accession>
<dbReference type="Proteomes" id="UP000287394">
    <property type="component" value="Chromosome"/>
</dbReference>
<evidence type="ECO:0000256" key="3">
    <source>
        <dbReference type="ARBA" id="ARBA00022452"/>
    </source>
</evidence>
<dbReference type="AlphaFoldDB" id="A0A402D5J5"/>
<dbReference type="PROSITE" id="PS52016">
    <property type="entry name" value="TONB_DEPENDENT_REC_3"/>
    <property type="match status" value="1"/>
</dbReference>
<dbReference type="InterPro" id="IPR037066">
    <property type="entry name" value="Plug_dom_sf"/>
</dbReference>
<evidence type="ECO:0000256" key="7">
    <source>
        <dbReference type="ARBA" id="ARBA00023136"/>
    </source>
</evidence>
<dbReference type="InterPro" id="IPR039426">
    <property type="entry name" value="TonB-dep_rcpt-like"/>
</dbReference>
<dbReference type="GO" id="GO:0044718">
    <property type="term" value="P:siderophore transmembrane transport"/>
    <property type="evidence" value="ECO:0007669"/>
    <property type="project" value="TreeGrafter"/>
</dbReference>
<keyword evidence="7 10" id="KW-0472">Membrane</keyword>
<organism evidence="12 13">
    <name type="scientific">Capsulimonas corticalis</name>
    <dbReference type="NCBI Taxonomy" id="2219043"/>
    <lineage>
        <taxon>Bacteria</taxon>
        <taxon>Bacillati</taxon>
        <taxon>Armatimonadota</taxon>
        <taxon>Armatimonadia</taxon>
        <taxon>Capsulimonadales</taxon>
        <taxon>Capsulimonadaceae</taxon>
        <taxon>Capsulimonas</taxon>
    </lineage>
</organism>
<dbReference type="InterPro" id="IPR012910">
    <property type="entry name" value="Plug_dom"/>
</dbReference>
<keyword evidence="8" id="KW-0675">Receptor</keyword>
<dbReference type="Gene3D" id="2.40.170.20">
    <property type="entry name" value="TonB-dependent receptor, beta-barrel domain"/>
    <property type="match status" value="1"/>
</dbReference>
<protein>
    <submittedName>
        <fullName evidence="12">Ligand-gated channel protein</fullName>
    </submittedName>
</protein>
<evidence type="ECO:0000256" key="9">
    <source>
        <dbReference type="ARBA" id="ARBA00023237"/>
    </source>
</evidence>
<dbReference type="Pfam" id="PF07715">
    <property type="entry name" value="Plug"/>
    <property type="match status" value="1"/>
</dbReference>
<evidence type="ECO:0000256" key="11">
    <source>
        <dbReference type="RuleBase" id="RU003357"/>
    </source>
</evidence>
<proteinExistence type="inferred from homology"/>
<keyword evidence="2 10" id="KW-0813">Transport</keyword>
<gene>
    <name evidence="12" type="ORF">CCAX7_18510</name>
</gene>
<dbReference type="GO" id="GO:0009279">
    <property type="term" value="C:cell outer membrane"/>
    <property type="evidence" value="ECO:0007669"/>
    <property type="project" value="UniProtKB-SubCell"/>
</dbReference>
<evidence type="ECO:0000256" key="10">
    <source>
        <dbReference type="PROSITE-ProRule" id="PRU01360"/>
    </source>
</evidence>
<name>A0A402D5J5_9BACT</name>
<evidence type="ECO:0000313" key="12">
    <source>
        <dbReference type="EMBL" id="BDI29800.1"/>
    </source>
</evidence>
<keyword evidence="13" id="KW-1185">Reference proteome</keyword>
<keyword evidence="9 10" id="KW-0998">Cell outer membrane</keyword>
<sequence length="648" mass="69538">MKFIIASFIRRAALLCASCCAFAAIVLPAHAQSRDSSSAELLLSDEPMVFTASKKAQRISDTPSAVTVITRDQIQASEATTLPELLRGAPGVDVIELNRSNTDISLRGTNNIFSNKILVMVDGRSIYQDSFGGVFWNMQPILISQIDRIEIVRGPGATLYGANALAGVINIITQTPDKVKTQTRQAAGEQNSLFSEALVNAGDGITVGAAYRRTAGYNAGNSGYQRDDHALATANFDVQRGHGLGTWRFTGGLTDGKTELSTPYFSESYGRWRSGFLSASYRNDGAAPYSIRGFFNGSHIDGSGAGRDETYDLEAQQQRQIGAHHSFVYGADLRRIQSNSSILGASGHGQNLWALYVQDEYQLASQTTLFGGLRVDTNSSYGTNLSPRLSLVRHLTPTQTARISYGSAFRAPTLLEMYLDVSFPTTPELSLRTLGNPNSKPEELTNLEAGYRIDLKHGGFAGLSVFHYDISRLLEYQVTQYASPAPGLPAVIPVLVETRNGGGAHAQGAELETEIAIGPGVKALLNYSYQDIHRDNGMPIYFAPKHKGNIGIVLGGPGRWNGALMAHIVGAMDYDAAASKSGRMGGHTSIDAAASLRVGSGADGWRLGISATNLLGKEYIEFPDAAIQTGAAPSASIHPRTCWFSIAR</sequence>
<dbReference type="InterPro" id="IPR000531">
    <property type="entry name" value="Beta-barrel_TonB"/>
</dbReference>
<keyword evidence="3 10" id="KW-1134">Transmembrane beta strand</keyword>
<dbReference type="CDD" id="cd01347">
    <property type="entry name" value="ligand_gated_channel"/>
    <property type="match status" value="1"/>
</dbReference>
<dbReference type="Gene3D" id="2.170.130.10">
    <property type="entry name" value="TonB-dependent receptor, plug domain"/>
    <property type="match status" value="1"/>
</dbReference>
<evidence type="ECO:0000256" key="4">
    <source>
        <dbReference type="ARBA" id="ARBA00022692"/>
    </source>
</evidence>
<dbReference type="PANTHER" id="PTHR30069">
    <property type="entry name" value="TONB-DEPENDENT OUTER MEMBRANE RECEPTOR"/>
    <property type="match status" value="1"/>
</dbReference>
<evidence type="ECO:0000256" key="6">
    <source>
        <dbReference type="ARBA" id="ARBA00023077"/>
    </source>
</evidence>
<keyword evidence="4 10" id="KW-0812">Transmembrane</keyword>
<dbReference type="KEGG" id="ccot:CCAX7_18510"/>
<dbReference type="RefSeq" id="WP_119324740.1">
    <property type="nucleotide sequence ID" value="NZ_AP025739.1"/>
</dbReference>